<evidence type="ECO:0000313" key="7">
    <source>
        <dbReference type="Proteomes" id="UP000078287"/>
    </source>
</evidence>
<dbReference type="Pfam" id="PF13183">
    <property type="entry name" value="Fer4_8"/>
    <property type="match status" value="1"/>
</dbReference>
<proteinExistence type="predicted"/>
<evidence type="ECO:0000256" key="4">
    <source>
        <dbReference type="ARBA" id="ARBA00023014"/>
    </source>
</evidence>
<name>A0A178MBE9_9CHLR</name>
<dbReference type="GO" id="GO:0006089">
    <property type="term" value="P:lactate metabolic process"/>
    <property type="evidence" value="ECO:0007669"/>
    <property type="project" value="InterPro"/>
</dbReference>
<dbReference type="PANTHER" id="PTHR47153:SF2">
    <property type="entry name" value="LACTATE UTILIZATION PROTEIN B"/>
    <property type="match status" value="1"/>
</dbReference>
<dbReference type="NCBIfam" id="TIGR00273">
    <property type="entry name" value="LutB/LldF family L-lactate oxidation iron-sulfur protein"/>
    <property type="match status" value="1"/>
</dbReference>
<dbReference type="Gene3D" id="3.40.50.10420">
    <property type="entry name" value="NagB/RpiA/CoA transferase-like"/>
    <property type="match status" value="1"/>
</dbReference>
<dbReference type="STRING" id="1707952.A6A03_13335"/>
<dbReference type="Gene3D" id="3.30.70.20">
    <property type="match status" value="1"/>
</dbReference>
<evidence type="ECO:0000256" key="1">
    <source>
        <dbReference type="ARBA" id="ARBA00022485"/>
    </source>
</evidence>
<dbReference type="SUPFAM" id="SSF46548">
    <property type="entry name" value="alpha-helical ferredoxin"/>
    <property type="match status" value="1"/>
</dbReference>
<reference evidence="6 7" key="1">
    <citation type="submission" date="2016-04" db="EMBL/GenBank/DDBJ databases">
        <title>Chloroflexus islandicus sp. nov., a thermophilic filamentous anoxygenic phototrophic bacterium from geyser Strokkur (Iceland).</title>
        <authorList>
            <person name="Gaisin V.A."/>
            <person name="Kalashnikov A.M."/>
            <person name="Sukhacheva M.V."/>
            <person name="Grouzdev D.S."/>
            <person name="Ivanov T.M."/>
            <person name="Kuznetsov B."/>
            <person name="Gorlenko V.M."/>
        </authorList>
    </citation>
    <scope>NUCLEOTIDE SEQUENCE [LARGE SCALE GENOMIC DNA]</scope>
    <source>
        <strain evidence="7">isl-2</strain>
    </source>
</reference>
<dbReference type="InterPro" id="IPR004452">
    <property type="entry name" value="LutB/LldF"/>
</dbReference>
<keyword evidence="2" id="KW-0479">Metal-binding</keyword>
<dbReference type="PANTHER" id="PTHR47153">
    <property type="entry name" value="LACTATE UTILIZATION PROTEIN B"/>
    <property type="match status" value="1"/>
</dbReference>
<dbReference type="OrthoDB" id="5241828at2"/>
<dbReference type="InterPro" id="IPR037171">
    <property type="entry name" value="NagB/RpiA_transferase-like"/>
</dbReference>
<dbReference type="PROSITE" id="PS00198">
    <property type="entry name" value="4FE4S_FER_1"/>
    <property type="match status" value="1"/>
</dbReference>
<dbReference type="GO" id="GO:0051539">
    <property type="term" value="F:4 iron, 4 sulfur cluster binding"/>
    <property type="evidence" value="ECO:0007669"/>
    <property type="project" value="UniProtKB-KW"/>
</dbReference>
<dbReference type="RefSeq" id="WP_066786332.1">
    <property type="nucleotide sequence ID" value="NZ_LWQS01000048.1"/>
</dbReference>
<feature type="domain" description="4Fe-4S ferredoxin-type" evidence="5">
    <location>
        <begin position="300"/>
        <end position="330"/>
    </location>
</feature>
<sequence>MPQTIAFFDRVDHALHDSSLQTALHRATTRFIGNRAGAIGALSDADRLRDQARAIRAHALAHLDELLPQLAANVETRGGHVCWASDGEEARRYIIELARARGVRSIVKSKSMASEEIHLNEALEEAGFEVVETDLGEYIIQLAGETPSHIIAPAIHKTREQVSELFQQHLGMPPTTEVPPMIRTARQALRQRFLQADMGISGVNFGVADSGAIVIVENEGNARLSTTVPRIHVAIMGIERIVARLADLGVMLQVLARSATGQKLSVYTSLISGPARPGEEDGPEEFHLILLDNGRSRILGGHYAESLLCIRCGACLNACPVYQAIGGHAYGGVYSGPIGAVLTPLLQPDLPDAYLLPQASSLCGACQEVCPVRIAIPDLLLRHRADAVKAGKFHPVEKAAIASYTLTMTHPAIYNAGGKAGRFFSRILARRGRFRRLPPPLHLWTKQRDFPALPPKSFREMWAERKKQRQSSS</sequence>
<evidence type="ECO:0000259" key="5">
    <source>
        <dbReference type="PROSITE" id="PS51379"/>
    </source>
</evidence>
<protein>
    <submittedName>
        <fullName evidence="6">(Fe-S)-binding protein</fullName>
    </submittedName>
</protein>
<evidence type="ECO:0000313" key="6">
    <source>
        <dbReference type="EMBL" id="OAN46120.1"/>
    </source>
</evidence>
<dbReference type="GO" id="GO:0046872">
    <property type="term" value="F:metal ion binding"/>
    <property type="evidence" value="ECO:0007669"/>
    <property type="project" value="UniProtKB-KW"/>
</dbReference>
<dbReference type="InterPro" id="IPR017900">
    <property type="entry name" value="4Fe4S_Fe_S_CS"/>
</dbReference>
<gene>
    <name evidence="6" type="ORF">A6A03_13335</name>
</gene>
<comment type="caution">
    <text evidence="6">The sequence shown here is derived from an EMBL/GenBank/DDBJ whole genome shotgun (WGS) entry which is preliminary data.</text>
</comment>
<dbReference type="InterPro" id="IPR024569">
    <property type="entry name" value="LutB_C"/>
</dbReference>
<evidence type="ECO:0000256" key="3">
    <source>
        <dbReference type="ARBA" id="ARBA00023004"/>
    </source>
</evidence>
<dbReference type="Pfam" id="PF02589">
    <property type="entry name" value="LUD_dom"/>
    <property type="match status" value="1"/>
</dbReference>
<organism evidence="6 7">
    <name type="scientific">Chloroflexus islandicus</name>
    <dbReference type="NCBI Taxonomy" id="1707952"/>
    <lineage>
        <taxon>Bacteria</taxon>
        <taxon>Bacillati</taxon>
        <taxon>Chloroflexota</taxon>
        <taxon>Chloroflexia</taxon>
        <taxon>Chloroflexales</taxon>
        <taxon>Chloroflexineae</taxon>
        <taxon>Chloroflexaceae</taxon>
        <taxon>Chloroflexus</taxon>
    </lineage>
</organism>
<accession>A0A178MBE9</accession>
<keyword evidence="3" id="KW-0408">Iron</keyword>
<dbReference type="AlphaFoldDB" id="A0A178MBE9"/>
<dbReference type="SUPFAM" id="SSF100950">
    <property type="entry name" value="NagB/RpiA/CoA transferase-like"/>
    <property type="match status" value="1"/>
</dbReference>
<dbReference type="InterPro" id="IPR024185">
    <property type="entry name" value="FTHF_cligase-like_sf"/>
</dbReference>
<dbReference type="Pfam" id="PF11870">
    <property type="entry name" value="LutB_C"/>
    <property type="match status" value="1"/>
</dbReference>
<dbReference type="PROSITE" id="PS51379">
    <property type="entry name" value="4FE4S_FER_2"/>
    <property type="match status" value="1"/>
</dbReference>
<dbReference type="Proteomes" id="UP000078287">
    <property type="component" value="Unassembled WGS sequence"/>
</dbReference>
<keyword evidence="4" id="KW-0411">Iron-sulfur</keyword>
<evidence type="ECO:0000256" key="2">
    <source>
        <dbReference type="ARBA" id="ARBA00022723"/>
    </source>
</evidence>
<keyword evidence="7" id="KW-1185">Reference proteome</keyword>
<keyword evidence="1" id="KW-0004">4Fe-4S</keyword>
<dbReference type="EMBL" id="LWQS01000048">
    <property type="protein sequence ID" value="OAN46120.1"/>
    <property type="molecule type" value="Genomic_DNA"/>
</dbReference>
<dbReference type="InterPro" id="IPR003741">
    <property type="entry name" value="LUD_dom"/>
</dbReference>
<dbReference type="InterPro" id="IPR017896">
    <property type="entry name" value="4Fe4S_Fe-S-bd"/>
</dbReference>